<dbReference type="RefSeq" id="WP_013944310.1">
    <property type="nucleotide sequence ID" value="NC_015713.1"/>
</dbReference>
<dbReference type="HOGENOM" id="CLU_1833869_0_0_0"/>
<dbReference type="AlphaFoldDB" id="F8L3I5"/>
<dbReference type="STRING" id="331113.SNE_A19670"/>
<evidence type="ECO:0000313" key="2">
    <source>
        <dbReference type="EMBL" id="CCB89844.1"/>
    </source>
</evidence>
<gene>
    <name evidence="2" type="ordered locus">SNE_A19670</name>
</gene>
<dbReference type="KEGG" id="sng:SNE_A19670"/>
<reference evidence="2 3" key="2">
    <citation type="journal article" date="2011" name="Mol. Biol. Evol.">
        <title>Unity in variety--the pan-genome of the Chlamydiae.</title>
        <authorList>
            <person name="Collingro A."/>
            <person name="Tischler P."/>
            <person name="Weinmaier T."/>
            <person name="Penz T."/>
            <person name="Heinz E."/>
            <person name="Brunham R.C."/>
            <person name="Read T.D."/>
            <person name="Bavoil P.M."/>
            <person name="Sachse K."/>
            <person name="Kahane S."/>
            <person name="Friedman M.G."/>
            <person name="Rattei T."/>
            <person name="Myers G.S."/>
            <person name="Horn M."/>
        </authorList>
    </citation>
    <scope>NUCLEOTIDE SEQUENCE [LARGE SCALE GENOMIC DNA]</scope>
    <source>
        <strain evidence="3">ATCC VR-1471 / Z</strain>
    </source>
</reference>
<keyword evidence="3" id="KW-1185">Reference proteome</keyword>
<dbReference type="EMBL" id="FR872582">
    <property type="protein sequence ID" value="CCB89844.1"/>
    <property type="molecule type" value="Genomic_DNA"/>
</dbReference>
<accession>F8L3I5</accession>
<name>F8L3I5_SIMNZ</name>
<feature type="region of interest" description="Disordered" evidence="1">
    <location>
        <begin position="54"/>
        <end position="73"/>
    </location>
</feature>
<organism evidence="2 3">
    <name type="scientific">Simkania negevensis (strain ATCC VR-1471 / DSM 27360 / Z)</name>
    <dbReference type="NCBI Taxonomy" id="331113"/>
    <lineage>
        <taxon>Bacteria</taxon>
        <taxon>Pseudomonadati</taxon>
        <taxon>Chlamydiota</taxon>
        <taxon>Chlamydiia</taxon>
        <taxon>Parachlamydiales</taxon>
        <taxon>Simkaniaceae</taxon>
        <taxon>Simkania</taxon>
    </lineage>
</organism>
<proteinExistence type="predicted"/>
<dbReference type="Proteomes" id="UP000000496">
    <property type="component" value="Chromosome gsn.131"/>
</dbReference>
<evidence type="ECO:0000256" key="1">
    <source>
        <dbReference type="SAM" id="MobiDB-lite"/>
    </source>
</evidence>
<reference key="1">
    <citation type="journal article" date="2011" name="Mol. Biol. Evol.">
        <title>Unity in variety -- the pan-genome of the Chlamydiae.</title>
        <authorList>
            <person name="Collingro A."/>
            <person name="Tischler P."/>
            <person name="Weinmaier T."/>
            <person name="Penz T."/>
            <person name="Heinz E."/>
            <person name="Brunham R.C."/>
            <person name="Read T.D."/>
            <person name="Bavoil P.M."/>
            <person name="Sachse K."/>
            <person name="Kahane S."/>
            <person name="Friedman M.G."/>
            <person name="Rattei T."/>
            <person name="Myers G.S.A."/>
            <person name="Horn M."/>
        </authorList>
    </citation>
    <scope>NUCLEOTIDE SEQUENCE</scope>
    <source>
        <strain>Z</strain>
    </source>
</reference>
<evidence type="ECO:0000313" key="3">
    <source>
        <dbReference type="Proteomes" id="UP000000496"/>
    </source>
</evidence>
<protein>
    <submittedName>
        <fullName evidence="2">Uncharacterized protein</fullName>
    </submittedName>
</protein>
<sequence length="140" mass="15502">MGIIRVVEAIDNNNISGDKAQIADMMLTIPIGMAMMNLQNAFTKILDNDVSTITDDSTKWPDDPSRRSAQLQKDELNYQLDSTRMDSSTSQFRTLFDTSKQQVTSDVESQKNIVQLDDSVNSVMSTSANLVQRGSSYGKA</sequence>
<feature type="compositionally biased region" description="Basic and acidic residues" evidence="1">
    <location>
        <begin position="56"/>
        <end position="73"/>
    </location>
</feature>